<keyword evidence="4" id="KW-1185">Reference proteome</keyword>
<dbReference type="Proteomes" id="UP001229651">
    <property type="component" value="Unassembled WGS sequence"/>
</dbReference>
<keyword evidence="1" id="KW-0812">Transmembrane</keyword>
<gene>
    <name evidence="3" type="ORF">FB470_005203</name>
</gene>
<evidence type="ECO:0000313" key="4">
    <source>
        <dbReference type="Proteomes" id="UP001229651"/>
    </source>
</evidence>
<comment type="caution">
    <text evidence="3">The sequence shown here is derived from an EMBL/GenBank/DDBJ whole genome shotgun (WGS) entry which is preliminary data.</text>
</comment>
<feature type="chain" id="PRO_5047532629" evidence="2">
    <location>
        <begin position="22"/>
        <end position="132"/>
    </location>
</feature>
<accession>A0ABU0F0W1</accession>
<keyword evidence="1" id="KW-1133">Transmembrane helix</keyword>
<organism evidence="3 4">
    <name type="scientific">Amycolatopsis thermophila</name>
    <dbReference type="NCBI Taxonomy" id="206084"/>
    <lineage>
        <taxon>Bacteria</taxon>
        <taxon>Bacillati</taxon>
        <taxon>Actinomycetota</taxon>
        <taxon>Actinomycetes</taxon>
        <taxon>Pseudonocardiales</taxon>
        <taxon>Pseudonocardiaceae</taxon>
        <taxon>Amycolatopsis</taxon>
    </lineage>
</organism>
<dbReference type="EMBL" id="JAUSUT010000001">
    <property type="protein sequence ID" value="MDQ0381209.1"/>
    <property type="molecule type" value="Genomic_DNA"/>
</dbReference>
<feature type="transmembrane region" description="Helical" evidence="1">
    <location>
        <begin position="54"/>
        <end position="78"/>
    </location>
</feature>
<evidence type="ECO:0000313" key="3">
    <source>
        <dbReference type="EMBL" id="MDQ0381209.1"/>
    </source>
</evidence>
<evidence type="ECO:0000256" key="1">
    <source>
        <dbReference type="SAM" id="Phobius"/>
    </source>
</evidence>
<proteinExistence type="predicted"/>
<keyword evidence="1" id="KW-0472">Membrane</keyword>
<name>A0ABU0F0W1_9PSEU</name>
<feature type="transmembrane region" description="Helical" evidence="1">
    <location>
        <begin position="12"/>
        <end position="34"/>
    </location>
</feature>
<protein>
    <submittedName>
        <fullName evidence="3">Uncharacterized protein</fullName>
    </submittedName>
</protein>
<keyword evidence="2" id="KW-0732">Signal</keyword>
<sequence>MVRLAGGPSWAFLVRWCPATAGVVALAAAAALWARTRPGTGPAATTGSRGEGRWSRTSAMVTTLTVVGALVFTAISLASRDQIHVARQGQITDRYTRAVDSDRSGANLSGTRVGLTRCRRPRWWTPPCTGPA</sequence>
<evidence type="ECO:0000256" key="2">
    <source>
        <dbReference type="SAM" id="SignalP"/>
    </source>
</evidence>
<reference evidence="3 4" key="1">
    <citation type="submission" date="2023-07" db="EMBL/GenBank/DDBJ databases">
        <title>Sequencing the genomes of 1000 actinobacteria strains.</title>
        <authorList>
            <person name="Klenk H.-P."/>
        </authorList>
    </citation>
    <scope>NUCLEOTIDE SEQUENCE [LARGE SCALE GENOMIC DNA]</scope>
    <source>
        <strain evidence="3 4">DSM 45805</strain>
    </source>
</reference>
<feature type="signal peptide" evidence="2">
    <location>
        <begin position="1"/>
        <end position="21"/>
    </location>
</feature>